<comment type="caution">
    <text evidence="1">The sequence shown here is derived from an EMBL/GenBank/DDBJ whole genome shotgun (WGS) entry which is preliminary data.</text>
</comment>
<name>A0ABM8Q8U7_9BACT</name>
<accession>A0ABM8Q8U7</accession>
<proteinExistence type="predicted"/>
<evidence type="ECO:0000313" key="2">
    <source>
        <dbReference type="Proteomes" id="UP000789359"/>
    </source>
</evidence>
<dbReference type="Proteomes" id="UP000789359">
    <property type="component" value="Unassembled WGS sequence"/>
</dbReference>
<keyword evidence="2" id="KW-1185">Reference proteome</keyword>
<gene>
    <name evidence="1" type="ORF">LMG8286_01712</name>
</gene>
<reference evidence="1 2" key="1">
    <citation type="submission" date="2020-11" db="EMBL/GenBank/DDBJ databases">
        <authorList>
            <person name="Peeters C."/>
        </authorList>
    </citation>
    <scope>NUCLEOTIDE SEQUENCE [LARGE SCALE GENOMIC DNA]</scope>
    <source>
        <strain evidence="1 2">LMG 8286</strain>
    </source>
</reference>
<evidence type="ECO:0000313" key="1">
    <source>
        <dbReference type="EMBL" id="CAD7289235.1"/>
    </source>
</evidence>
<organism evidence="1 2">
    <name type="scientific">Campylobacter suis</name>
    <dbReference type="NCBI Taxonomy" id="2790657"/>
    <lineage>
        <taxon>Bacteria</taxon>
        <taxon>Pseudomonadati</taxon>
        <taxon>Campylobacterota</taxon>
        <taxon>Epsilonproteobacteria</taxon>
        <taxon>Campylobacterales</taxon>
        <taxon>Campylobacteraceae</taxon>
        <taxon>Campylobacter</taxon>
    </lineage>
</organism>
<dbReference type="EMBL" id="CAJHOE010000007">
    <property type="protein sequence ID" value="CAD7289235.1"/>
    <property type="molecule type" value="Genomic_DNA"/>
</dbReference>
<protein>
    <submittedName>
        <fullName evidence="1">Uncharacterized protein</fullName>
    </submittedName>
</protein>
<sequence length="109" mass="12497">MMKFLFSLFFITLSLFAGDFEFIRAEQFDHTNGVRSYAFVVTDKNLQTKTIADLLNLDSSFLVVAKIRVLNGNKSYYLHAYKNGEKALEIDLSRSGAWEILEAFKRSSL</sequence>